<gene>
    <name evidence="10" type="ORF">F511_39603</name>
</gene>
<dbReference type="InterPro" id="IPR000504">
    <property type="entry name" value="RRM_dom"/>
</dbReference>
<keyword evidence="2 7" id="KW-0863">Zinc-finger</keyword>
<dbReference type="PANTHER" id="PTHR24009:SF11">
    <property type="entry name" value="ZINC FINGER CCCH DOMAIN-CONTAINING PROTEIN 53-LIKE"/>
    <property type="match status" value="1"/>
</dbReference>
<dbReference type="PROSITE" id="PS50102">
    <property type="entry name" value="RRM"/>
    <property type="match status" value="1"/>
</dbReference>
<dbReference type="PROSITE" id="PS50103">
    <property type="entry name" value="ZF_C3H1"/>
    <property type="match status" value="1"/>
</dbReference>
<dbReference type="Pfam" id="PF23182">
    <property type="entry name" value="PABC_AtC3H46"/>
    <property type="match status" value="1"/>
</dbReference>
<keyword evidence="4 6" id="KW-0694">RNA-binding</keyword>
<accession>A0A2Z7ABU8</accession>
<reference evidence="10 11" key="1">
    <citation type="journal article" date="2015" name="Proc. Natl. Acad. Sci. U.S.A.">
        <title>The resurrection genome of Boea hygrometrica: A blueprint for survival of dehydration.</title>
        <authorList>
            <person name="Xiao L."/>
            <person name="Yang G."/>
            <person name="Zhang L."/>
            <person name="Yang X."/>
            <person name="Zhao S."/>
            <person name="Ji Z."/>
            <person name="Zhou Q."/>
            <person name="Hu M."/>
            <person name="Wang Y."/>
            <person name="Chen M."/>
            <person name="Xu Y."/>
            <person name="Jin H."/>
            <person name="Xiao X."/>
            <person name="Hu G."/>
            <person name="Bao F."/>
            <person name="Hu Y."/>
            <person name="Wan P."/>
            <person name="Li L."/>
            <person name="Deng X."/>
            <person name="Kuang T."/>
            <person name="Xiang C."/>
            <person name="Zhu J.K."/>
            <person name="Oliver M.J."/>
            <person name="He Y."/>
        </authorList>
    </citation>
    <scope>NUCLEOTIDE SEQUENCE [LARGE SCALE GENOMIC DNA]</scope>
    <source>
        <strain evidence="11">cv. XS01</strain>
    </source>
</reference>
<evidence type="ECO:0000313" key="11">
    <source>
        <dbReference type="Proteomes" id="UP000250235"/>
    </source>
</evidence>
<dbReference type="SUPFAM" id="SSF54928">
    <property type="entry name" value="RNA-binding domain, RBD"/>
    <property type="match status" value="1"/>
</dbReference>
<dbReference type="Proteomes" id="UP000250235">
    <property type="component" value="Unassembled WGS sequence"/>
</dbReference>
<dbReference type="PANTHER" id="PTHR24009">
    <property type="entry name" value="RNA-BINDING (RRM/RBD/RNP MOTIFS)"/>
    <property type="match status" value="1"/>
</dbReference>
<keyword evidence="5" id="KW-0238">DNA-binding</keyword>
<dbReference type="CDD" id="cd12458">
    <property type="entry name" value="RRM_AtC3H46_like"/>
    <property type="match status" value="1"/>
</dbReference>
<keyword evidence="11" id="KW-1185">Reference proteome</keyword>
<dbReference type="Gene3D" id="3.30.70.330">
    <property type="match status" value="1"/>
</dbReference>
<dbReference type="InterPro" id="IPR034365">
    <property type="entry name" value="AtC3H46-like_RRM"/>
</dbReference>
<dbReference type="Pfam" id="PF00076">
    <property type="entry name" value="RRM_1"/>
    <property type="match status" value="1"/>
</dbReference>
<evidence type="ECO:0000256" key="6">
    <source>
        <dbReference type="PROSITE-ProRule" id="PRU00176"/>
    </source>
</evidence>
<keyword evidence="1 7" id="KW-0479">Metal-binding</keyword>
<dbReference type="InterPro" id="IPR035979">
    <property type="entry name" value="RBD_domain_sf"/>
</dbReference>
<dbReference type="GO" id="GO:0003677">
    <property type="term" value="F:DNA binding"/>
    <property type="evidence" value="ECO:0007669"/>
    <property type="project" value="UniProtKB-KW"/>
</dbReference>
<sequence>MGTSEATKVLMSRIQDLDPENSTKIMGVILIQDGGEKDIVRLAQSSDTVLLSFINQVKICLGISPSGRSSDASNAVRPKNPFSLSSPRISIPIDGFHLSNPSSPGFAFTRISPRQVSYTSAINGAYTSGYTSANRFSGSSNFSLYGGEFGEDLFSSGGGGVQVHQKVHDHLFNLDDSVVGPMISPSGRSDPLILPNAEDFNSSITCFHSNPFHRRSSSVNDASFLANLEEGGAGSGFGWIPCMYSARGFCKNGSSCMFLHIARGGDEANDASPHRNFSGLVELLKMKAIHQQKLALVANGGHSPYGYNKCVNVPNEDQRLDTAALMMGDNFQKINHYLPEWNDSFSVELSSGANLSSRSRQIYLTFPAESTFKEEDVSVYFRNFGPVRDVRIPNQQKRMYGFVTFAFPETVELILSKGNPHIICDSHVLVKPYKEKRKSPHKKYQNIELGEGATSLGTMDLDLGEHLDIPFGPRMLLNSQEVMQRRKLKKEAELQHAVELQGRKMMNLRLLDLNNQPQMHTLYPISSPSRSQLMNQNILVSSNAIDQEIPIDDGGEEAAMSQAFTADDWKLMGGTRLAINYDLEGASNQVHSD</sequence>
<evidence type="ECO:0000256" key="5">
    <source>
        <dbReference type="ARBA" id="ARBA00023125"/>
    </source>
</evidence>
<feature type="domain" description="C3H1-type" evidence="9">
    <location>
        <begin position="236"/>
        <end position="263"/>
    </location>
</feature>
<name>A0A2Z7ABU8_9LAMI</name>
<feature type="domain" description="RRM" evidence="8">
    <location>
        <begin position="360"/>
        <end position="435"/>
    </location>
</feature>
<evidence type="ECO:0000256" key="2">
    <source>
        <dbReference type="ARBA" id="ARBA00022771"/>
    </source>
</evidence>
<evidence type="ECO:0000256" key="7">
    <source>
        <dbReference type="PROSITE-ProRule" id="PRU00723"/>
    </source>
</evidence>
<evidence type="ECO:0000259" key="8">
    <source>
        <dbReference type="PROSITE" id="PS50102"/>
    </source>
</evidence>
<dbReference type="FunFam" id="3.30.70.330:FF:000678">
    <property type="entry name" value="zinc finger CCCH domain-containing protein 53-like isoform X2"/>
    <property type="match status" value="1"/>
</dbReference>
<dbReference type="InterPro" id="IPR000571">
    <property type="entry name" value="Znf_CCCH"/>
</dbReference>
<dbReference type="EMBL" id="KV016771">
    <property type="protein sequence ID" value="KZV19188.1"/>
    <property type="molecule type" value="Genomic_DNA"/>
</dbReference>
<feature type="zinc finger region" description="C3H1-type" evidence="7">
    <location>
        <begin position="236"/>
        <end position="263"/>
    </location>
</feature>
<dbReference type="GO" id="GO:0003723">
    <property type="term" value="F:RNA binding"/>
    <property type="evidence" value="ECO:0007669"/>
    <property type="project" value="UniProtKB-UniRule"/>
</dbReference>
<evidence type="ECO:0000256" key="3">
    <source>
        <dbReference type="ARBA" id="ARBA00022833"/>
    </source>
</evidence>
<dbReference type="OrthoDB" id="1897736at2759"/>
<evidence type="ECO:0000313" key="10">
    <source>
        <dbReference type="EMBL" id="KZV19188.1"/>
    </source>
</evidence>
<protein>
    <submittedName>
        <fullName evidence="10">Zinc finger CCCH domain-containing protein 22</fullName>
    </submittedName>
</protein>
<evidence type="ECO:0000259" key="9">
    <source>
        <dbReference type="PROSITE" id="PS50103"/>
    </source>
</evidence>
<evidence type="ECO:0000256" key="1">
    <source>
        <dbReference type="ARBA" id="ARBA00022723"/>
    </source>
</evidence>
<evidence type="ECO:0000256" key="4">
    <source>
        <dbReference type="ARBA" id="ARBA00022884"/>
    </source>
</evidence>
<dbReference type="AlphaFoldDB" id="A0A2Z7ABU8"/>
<keyword evidence="3 7" id="KW-0862">Zinc</keyword>
<dbReference type="InterPro" id="IPR056276">
    <property type="entry name" value="AtC3H46-like_PABC-like"/>
</dbReference>
<dbReference type="SMART" id="SM00360">
    <property type="entry name" value="RRM"/>
    <property type="match status" value="1"/>
</dbReference>
<proteinExistence type="predicted"/>
<dbReference type="GO" id="GO:0008270">
    <property type="term" value="F:zinc ion binding"/>
    <property type="evidence" value="ECO:0007669"/>
    <property type="project" value="UniProtKB-KW"/>
</dbReference>
<organism evidence="10 11">
    <name type="scientific">Dorcoceras hygrometricum</name>
    <dbReference type="NCBI Taxonomy" id="472368"/>
    <lineage>
        <taxon>Eukaryota</taxon>
        <taxon>Viridiplantae</taxon>
        <taxon>Streptophyta</taxon>
        <taxon>Embryophyta</taxon>
        <taxon>Tracheophyta</taxon>
        <taxon>Spermatophyta</taxon>
        <taxon>Magnoliopsida</taxon>
        <taxon>eudicotyledons</taxon>
        <taxon>Gunneridae</taxon>
        <taxon>Pentapetalae</taxon>
        <taxon>asterids</taxon>
        <taxon>lamiids</taxon>
        <taxon>Lamiales</taxon>
        <taxon>Gesneriaceae</taxon>
        <taxon>Didymocarpoideae</taxon>
        <taxon>Trichosporeae</taxon>
        <taxon>Loxocarpinae</taxon>
        <taxon>Dorcoceras</taxon>
    </lineage>
</organism>
<dbReference type="InterPro" id="IPR012677">
    <property type="entry name" value="Nucleotide-bd_a/b_plait_sf"/>
</dbReference>